<evidence type="ECO:0000313" key="3">
    <source>
        <dbReference type="Proteomes" id="UP000244005"/>
    </source>
</evidence>
<dbReference type="Proteomes" id="UP000244005">
    <property type="component" value="Unassembled WGS sequence"/>
</dbReference>
<protein>
    <submittedName>
        <fullName evidence="2">Uncharacterized protein</fullName>
    </submittedName>
</protein>
<evidence type="ECO:0000313" key="2">
    <source>
        <dbReference type="EMBL" id="PTQ31640.1"/>
    </source>
</evidence>
<reference evidence="3" key="1">
    <citation type="journal article" date="2017" name="Cell">
        <title>Insights into land plant evolution garnered from the Marchantia polymorpha genome.</title>
        <authorList>
            <person name="Bowman J.L."/>
            <person name="Kohchi T."/>
            <person name="Yamato K.T."/>
            <person name="Jenkins J."/>
            <person name="Shu S."/>
            <person name="Ishizaki K."/>
            <person name="Yamaoka S."/>
            <person name="Nishihama R."/>
            <person name="Nakamura Y."/>
            <person name="Berger F."/>
            <person name="Adam C."/>
            <person name="Aki S.S."/>
            <person name="Althoff F."/>
            <person name="Araki T."/>
            <person name="Arteaga-Vazquez M.A."/>
            <person name="Balasubrmanian S."/>
            <person name="Barry K."/>
            <person name="Bauer D."/>
            <person name="Boehm C.R."/>
            <person name="Briginshaw L."/>
            <person name="Caballero-Perez J."/>
            <person name="Catarino B."/>
            <person name="Chen F."/>
            <person name="Chiyoda S."/>
            <person name="Chovatia M."/>
            <person name="Davies K.M."/>
            <person name="Delmans M."/>
            <person name="Demura T."/>
            <person name="Dierschke T."/>
            <person name="Dolan L."/>
            <person name="Dorantes-Acosta A.E."/>
            <person name="Eklund D.M."/>
            <person name="Florent S.N."/>
            <person name="Flores-Sandoval E."/>
            <person name="Fujiyama A."/>
            <person name="Fukuzawa H."/>
            <person name="Galik B."/>
            <person name="Grimanelli D."/>
            <person name="Grimwood J."/>
            <person name="Grossniklaus U."/>
            <person name="Hamada T."/>
            <person name="Haseloff J."/>
            <person name="Hetherington A.J."/>
            <person name="Higo A."/>
            <person name="Hirakawa Y."/>
            <person name="Hundley H.N."/>
            <person name="Ikeda Y."/>
            <person name="Inoue K."/>
            <person name="Inoue S.I."/>
            <person name="Ishida S."/>
            <person name="Jia Q."/>
            <person name="Kakita M."/>
            <person name="Kanazawa T."/>
            <person name="Kawai Y."/>
            <person name="Kawashima T."/>
            <person name="Kennedy M."/>
            <person name="Kinose K."/>
            <person name="Kinoshita T."/>
            <person name="Kohara Y."/>
            <person name="Koide E."/>
            <person name="Komatsu K."/>
            <person name="Kopischke S."/>
            <person name="Kubo M."/>
            <person name="Kyozuka J."/>
            <person name="Lagercrantz U."/>
            <person name="Lin S.S."/>
            <person name="Lindquist E."/>
            <person name="Lipzen A.M."/>
            <person name="Lu C.W."/>
            <person name="De Luna E."/>
            <person name="Martienssen R.A."/>
            <person name="Minamino N."/>
            <person name="Mizutani M."/>
            <person name="Mizutani M."/>
            <person name="Mochizuki N."/>
            <person name="Monte I."/>
            <person name="Mosher R."/>
            <person name="Nagasaki H."/>
            <person name="Nakagami H."/>
            <person name="Naramoto S."/>
            <person name="Nishitani K."/>
            <person name="Ohtani M."/>
            <person name="Okamoto T."/>
            <person name="Okumura M."/>
            <person name="Phillips J."/>
            <person name="Pollak B."/>
            <person name="Reinders A."/>
            <person name="Rovekamp M."/>
            <person name="Sano R."/>
            <person name="Sawa S."/>
            <person name="Schmid M.W."/>
            <person name="Shirakawa M."/>
            <person name="Solano R."/>
            <person name="Spunde A."/>
            <person name="Suetsugu N."/>
            <person name="Sugano S."/>
            <person name="Sugiyama A."/>
            <person name="Sun R."/>
            <person name="Suzuki Y."/>
            <person name="Takenaka M."/>
            <person name="Takezawa D."/>
            <person name="Tomogane H."/>
            <person name="Tsuzuki M."/>
            <person name="Ueda T."/>
            <person name="Umeda M."/>
            <person name="Ward J.M."/>
            <person name="Watanabe Y."/>
            <person name="Yazaki K."/>
            <person name="Yokoyama R."/>
            <person name="Yoshitake Y."/>
            <person name="Yotsui I."/>
            <person name="Zachgo S."/>
            <person name="Schmutz J."/>
        </authorList>
    </citation>
    <scope>NUCLEOTIDE SEQUENCE [LARGE SCALE GENOMIC DNA]</scope>
    <source>
        <strain evidence="3">Tak-1</strain>
    </source>
</reference>
<feature type="compositionally biased region" description="Basic and acidic residues" evidence="1">
    <location>
        <begin position="170"/>
        <end position="180"/>
    </location>
</feature>
<evidence type="ECO:0000256" key="1">
    <source>
        <dbReference type="SAM" id="MobiDB-lite"/>
    </source>
</evidence>
<organism evidence="2 3">
    <name type="scientific">Marchantia polymorpha</name>
    <name type="common">Common liverwort</name>
    <name type="synonym">Marchantia aquatica</name>
    <dbReference type="NCBI Taxonomy" id="3197"/>
    <lineage>
        <taxon>Eukaryota</taxon>
        <taxon>Viridiplantae</taxon>
        <taxon>Streptophyta</taxon>
        <taxon>Embryophyta</taxon>
        <taxon>Marchantiophyta</taxon>
        <taxon>Marchantiopsida</taxon>
        <taxon>Marchantiidae</taxon>
        <taxon>Marchantiales</taxon>
        <taxon>Marchantiaceae</taxon>
        <taxon>Marchantia</taxon>
    </lineage>
</organism>
<proteinExistence type="predicted"/>
<feature type="compositionally biased region" description="Polar residues" evidence="1">
    <location>
        <begin position="140"/>
        <end position="150"/>
    </location>
</feature>
<dbReference type="Gramene" id="Mp2g17190.1">
    <property type="protein sequence ID" value="Mp2g17190.1.cds1"/>
    <property type="gene ID" value="Mp2g17190"/>
</dbReference>
<name>A0A2R6WCR3_MARPO</name>
<gene>
    <name evidence="2" type="ORF">MARPO_0109s0060</name>
</gene>
<keyword evidence="3" id="KW-1185">Reference proteome</keyword>
<feature type="region of interest" description="Disordered" evidence="1">
    <location>
        <begin position="134"/>
        <end position="180"/>
    </location>
</feature>
<accession>A0A2R6WCR3</accession>
<dbReference type="EMBL" id="KZ772781">
    <property type="protein sequence ID" value="PTQ31640.1"/>
    <property type="molecule type" value="Genomic_DNA"/>
</dbReference>
<dbReference type="AlphaFoldDB" id="A0A2R6WCR3"/>
<sequence length="180" mass="19948">MPGPADALLMAWQHAAAAARLPSGQPVSQRTPYPRQPQPLAIARMWHSRAIRPGPPACANLPGAPRFERPTARYWNSHENIPPRLGGSPIEGHSSLVTKTLTDRFRAASGLTTVGWDQLRVIANMWLAKPGMFRPPKSTRGLTTPVQLTSRRAQRGQIRARVQRRGRKARSAEECRTDLN</sequence>